<dbReference type="PANTHER" id="PTHR22930:SF289">
    <property type="entry name" value="DDE TNP4 DOMAIN-CONTAINING PROTEIN-RELATED"/>
    <property type="match status" value="1"/>
</dbReference>
<dbReference type="AlphaFoldDB" id="A0A6G0VI62"/>
<gene>
    <name evidence="14" type="ORF">FWK35_00038045</name>
</gene>
<dbReference type="GO" id="GO:0005634">
    <property type="term" value="C:nucleus"/>
    <property type="evidence" value="ECO:0007669"/>
    <property type="project" value="UniProtKB-SubCell"/>
</dbReference>
<evidence type="ECO:0000256" key="9">
    <source>
        <dbReference type="ARBA" id="ARBA00022801"/>
    </source>
</evidence>
<evidence type="ECO:0000256" key="3">
    <source>
        <dbReference type="ARBA" id="ARBA00004496"/>
    </source>
</evidence>
<keyword evidence="7" id="KW-0540">Nuclease</keyword>
<feature type="domain" description="DDE Tnp4" evidence="13">
    <location>
        <begin position="85"/>
        <end position="236"/>
    </location>
</feature>
<feature type="non-terminal residue" evidence="14">
    <location>
        <position position="1"/>
    </location>
</feature>
<dbReference type="InterPro" id="IPR027806">
    <property type="entry name" value="HARBI1_dom"/>
</dbReference>
<dbReference type="OrthoDB" id="2430314at2759"/>
<evidence type="ECO:0000256" key="4">
    <source>
        <dbReference type="ARBA" id="ARBA00006958"/>
    </source>
</evidence>
<evidence type="ECO:0000313" key="14">
    <source>
        <dbReference type="EMBL" id="KAF0685913.1"/>
    </source>
</evidence>
<dbReference type="Pfam" id="PF13359">
    <property type="entry name" value="DDE_Tnp_4"/>
    <property type="match status" value="1"/>
</dbReference>
<dbReference type="GO" id="GO:0046872">
    <property type="term" value="F:metal ion binding"/>
    <property type="evidence" value="ECO:0007669"/>
    <property type="project" value="UniProtKB-KW"/>
</dbReference>
<keyword evidence="10" id="KW-0539">Nucleus</keyword>
<keyword evidence="6" id="KW-0963">Cytoplasm</keyword>
<evidence type="ECO:0000256" key="7">
    <source>
        <dbReference type="ARBA" id="ARBA00022722"/>
    </source>
</evidence>
<evidence type="ECO:0000256" key="11">
    <source>
        <dbReference type="ARBA" id="ARBA00030126"/>
    </source>
</evidence>
<dbReference type="GO" id="GO:0004518">
    <property type="term" value="F:nuclease activity"/>
    <property type="evidence" value="ECO:0007669"/>
    <property type="project" value="UniProtKB-KW"/>
</dbReference>
<dbReference type="InterPro" id="IPR026103">
    <property type="entry name" value="HARBI1_animal"/>
</dbReference>
<feature type="non-terminal residue" evidence="14">
    <location>
        <position position="289"/>
    </location>
</feature>
<dbReference type="PRINTS" id="PR02086">
    <property type="entry name" value="PUTNUCHARBI1"/>
</dbReference>
<evidence type="ECO:0000256" key="12">
    <source>
        <dbReference type="ARBA" id="ARBA00045850"/>
    </source>
</evidence>
<evidence type="ECO:0000256" key="6">
    <source>
        <dbReference type="ARBA" id="ARBA00022490"/>
    </source>
</evidence>
<name>A0A6G0VI62_APHCR</name>
<comment type="cofactor">
    <cofactor evidence="1">
        <name>a divalent metal cation</name>
        <dbReference type="ChEBI" id="CHEBI:60240"/>
    </cofactor>
</comment>
<reference evidence="14 15" key="1">
    <citation type="submission" date="2019-08" db="EMBL/GenBank/DDBJ databases">
        <title>Whole genome of Aphis craccivora.</title>
        <authorList>
            <person name="Voronova N.V."/>
            <person name="Shulinski R.S."/>
            <person name="Bandarenka Y.V."/>
            <person name="Zhorov D.G."/>
            <person name="Warner D."/>
        </authorList>
    </citation>
    <scope>NUCLEOTIDE SEQUENCE [LARGE SCALE GENOMIC DNA]</scope>
    <source>
        <strain evidence="14">180601</strain>
        <tissue evidence="14">Whole Body</tissue>
    </source>
</reference>
<evidence type="ECO:0000256" key="5">
    <source>
        <dbReference type="ARBA" id="ARBA00015519"/>
    </source>
</evidence>
<evidence type="ECO:0000259" key="13">
    <source>
        <dbReference type="Pfam" id="PF13359"/>
    </source>
</evidence>
<protein>
    <recommendedName>
        <fullName evidence="5">Putative nuclease HARBI1</fullName>
    </recommendedName>
    <alternativeName>
        <fullName evidence="11">Harbinger transposase-derived nuclease</fullName>
    </alternativeName>
</protein>
<comment type="function">
    <text evidence="12">Transposase-derived protein that may have nuclease activity. Does not have transposase activity.</text>
</comment>
<evidence type="ECO:0000256" key="2">
    <source>
        <dbReference type="ARBA" id="ARBA00004123"/>
    </source>
</evidence>
<evidence type="ECO:0000256" key="1">
    <source>
        <dbReference type="ARBA" id="ARBA00001968"/>
    </source>
</evidence>
<dbReference type="GO" id="GO:0016787">
    <property type="term" value="F:hydrolase activity"/>
    <property type="evidence" value="ECO:0007669"/>
    <property type="project" value="UniProtKB-KW"/>
</dbReference>
<dbReference type="Proteomes" id="UP000478052">
    <property type="component" value="Unassembled WGS sequence"/>
</dbReference>
<dbReference type="EMBL" id="VUJU01016950">
    <property type="protein sequence ID" value="KAF0685913.1"/>
    <property type="molecule type" value="Genomic_DNA"/>
</dbReference>
<dbReference type="PANTHER" id="PTHR22930">
    <property type="match status" value="1"/>
</dbReference>
<dbReference type="GO" id="GO:0005737">
    <property type="term" value="C:cytoplasm"/>
    <property type="evidence" value="ECO:0007669"/>
    <property type="project" value="UniProtKB-SubCell"/>
</dbReference>
<keyword evidence="15" id="KW-1185">Reference proteome</keyword>
<organism evidence="14 15">
    <name type="scientific">Aphis craccivora</name>
    <name type="common">Cowpea aphid</name>
    <dbReference type="NCBI Taxonomy" id="307492"/>
    <lineage>
        <taxon>Eukaryota</taxon>
        <taxon>Metazoa</taxon>
        <taxon>Ecdysozoa</taxon>
        <taxon>Arthropoda</taxon>
        <taxon>Hexapoda</taxon>
        <taxon>Insecta</taxon>
        <taxon>Pterygota</taxon>
        <taxon>Neoptera</taxon>
        <taxon>Paraneoptera</taxon>
        <taxon>Hemiptera</taxon>
        <taxon>Sternorrhyncha</taxon>
        <taxon>Aphidomorpha</taxon>
        <taxon>Aphidoidea</taxon>
        <taxon>Aphididae</taxon>
        <taxon>Aphidini</taxon>
        <taxon>Aphis</taxon>
        <taxon>Aphis</taxon>
    </lineage>
</organism>
<keyword evidence="9" id="KW-0378">Hydrolase</keyword>
<evidence type="ECO:0000256" key="8">
    <source>
        <dbReference type="ARBA" id="ARBA00022723"/>
    </source>
</evidence>
<comment type="subcellular location">
    <subcellularLocation>
        <location evidence="3">Cytoplasm</location>
    </subcellularLocation>
    <subcellularLocation>
        <location evidence="2">Nucleus</location>
    </subcellularLocation>
</comment>
<evidence type="ECO:0000256" key="10">
    <source>
        <dbReference type="ARBA" id="ARBA00023242"/>
    </source>
</evidence>
<sequence>NNAVTPGQKLLVTLRYYATGSFIAACGDFAGIHKTTAGKIIKVVSEALAELRSEFIYFPSNDSEIQKVRQDFYNIAKFPSCVGAIDCTHIKIRSPGGDDAEIFRNRKHFFSINVQTICDAQLRIQDIVVRWPGSTHDANIFRNSTIKNRFDDGEFNDCVLVADSGYAVQRYVITPLLNPLTHVETLFNESQIRTRNPVERSYGVWKRRFPILSLGINIKNLNTVQAIIVATAVLHNIARQFGDNEPKVTNELEHSISLTLIDPQLGNGNEGGNRSVHRKRFLNYFSTME</sequence>
<evidence type="ECO:0000313" key="15">
    <source>
        <dbReference type="Proteomes" id="UP000478052"/>
    </source>
</evidence>
<comment type="caution">
    <text evidence="14">The sequence shown here is derived from an EMBL/GenBank/DDBJ whole genome shotgun (WGS) entry which is preliminary data.</text>
</comment>
<proteinExistence type="inferred from homology"/>
<dbReference type="InterPro" id="IPR045249">
    <property type="entry name" value="HARBI1-like"/>
</dbReference>
<keyword evidence="8" id="KW-0479">Metal-binding</keyword>
<accession>A0A6G0VI62</accession>
<comment type="similarity">
    <text evidence="4">Belongs to the HARBI1 family.</text>
</comment>